<evidence type="ECO:0000313" key="1">
    <source>
        <dbReference type="EMBL" id="NJB99883.1"/>
    </source>
</evidence>
<organism evidence="1 2">
    <name type="scientific">Sphingomonas trueperi</name>
    <dbReference type="NCBI Taxonomy" id="53317"/>
    <lineage>
        <taxon>Bacteria</taxon>
        <taxon>Pseudomonadati</taxon>
        <taxon>Pseudomonadota</taxon>
        <taxon>Alphaproteobacteria</taxon>
        <taxon>Sphingomonadales</taxon>
        <taxon>Sphingomonadaceae</taxon>
        <taxon>Sphingomonas</taxon>
    </lineage>
</organism>
<dbReference type="RefSeq" id="WP_167713131.1">
    <property type="nucleotide sequence ID" value="NZ_BAAADY010000034.1"/>
</dbReference>
<gene>
    <name evidence="1" type="ORF">GGR89_004229</name>
</gene>
<proteinExistence type="predicted"/>
<protein>
    <submittedName>
        <fullName evidence="1">Uncharacterized protein</fullName>
    </submittedName>
</protein>
<accession>A0A7X5Y3A7</accession>
<comment type="caution">
    <text evidence="1">The sequence shown here is derived from an EMBL/GenBank/DDBJ whole genome shotgun (WGS) entry which is preliminary data.</text>
</comment>
<reference evidence="1 2" key="1">
    <citation type="submission" date="2020-03" db="EMBL/GenBank/DDBJ databases">
        <title>Genomic Encyclopedia of Type Strains, Phase IV (KMG-IV): sequencing the most valuable type-strain genomes for metagenomic binning, comparative biology and taxonomic classification.</title>
        <authorList>
            <person name="Goeker M."/>
        </authorList>
    </citation>
    <scope>NUCLEOTIDE SEQUENCE [LARGE SCALE GENOMIC DNA]</scope>
    <source>
        <strain evidence="1 2">DSM 7225</strain>
    </source>
</reference>
<name>A0A7X5Y3A7_9SPHN</name>
<dbReference type="Proteomes" id="UP000531251">
    <property type="component" value="Unassembled WGS sequence"/>
</dbReference>
<keyword evidence="2" id="KW-1185">Reference proteome</keyword>
<dbReference type="AlphaFoldDB" id="A0A7X5Y3A7"/>
<evidence type="ECO:0000313" key="2">
    <source>
        <dbReference type="Proteomes" id="UP000531251"/>
    </source>
</evidence>
<sequence length="96" mass="10381">MFNEEQRQRYEAACHAMQSGVAFEQSAGSKCGSPKHLRVGINSAMVETSALAHLLVAKGICTAFEYAEAITTAMEEEARRYEARIAAQTGATVRLG</sequence>
<dbReference type="EMBL" id="JAATJB010000023">
    <property type="protein sequence ID" value="NJB99883.1"/>
    <property type="molecule type" value="Genomic_DNA"/>
</dbReference>